<organism evidence="1 2">
    <name type="scientific">Ramazzottius varieornatus</name>
    <name type="common">Water bear</name>
    <name type="synonym">Tardigrade</name>
    <dbReference type="NCBI Taxonomy" id="947166"/>
    <lineage>
        <taxon>Eukaryota</taxon>
        <taxon>Metazoa</taxon>
        <taxon>Ecdysozoa</taxon>
        <taxon>Tardigrada</taxon>
        <taxon>Eutardigrada</taxon>
        <taxon>Parachela</taxon>
        <taxon>Hypsibioidea</taxon>
        <taxon>Ramazzottiidae</taxon>
        <taxon>Ramazzottius</taxon>
    </lineage>
</organism>
<accession>A0A1D1VF60</accession>
<evidence type="ECO:0000313" key="2">
    <source>
        <dbReference type="Proteomes" id="UP000186922"/>
    </source>
</evidence>
<protein>
    <submittedName>
        <fullName evidence="1">Uncharacterized protein</fullName>
    </submittedName>
</protein>
<name>A0A1D1VF60_RAMVA</name>
<comment type="caution">
    <text evidence="1">The sequence shown here is derived from an EMBL/GenBank/DDBJ whole genome shotgun (WGS) entry which is preliminary data.</text>
</comment>
<reference evidence="1 2" key="1">
    <citation type="journal article" date="2016" name="Nat. Commun.">
        <title>Extremotolerant tardigrade genome and improved radiotolerance of human cultured cells by tardigrade-unique protein.</title>
        <authorList>
            <person name="Hashimoto T."/>
            <person name="Horikawa D.D."/>
            <person name="Saito Y."/>
            <person name="Kuwahara H."/>
            <person name="Kozuka-Hata H."/>
            <person name="Shin-I T."/>
            <person name="Minakuchi Y."/>
            <person name="Ohishi K."/>
            <person name="Motoyama A."/>
            <person name="Aizu T."/>
            <person name="Enomoto A."/>
            <person name="Kondo K."/>
            <person name="Tanaka S."/>
            <person name="Hara Y."/>
            <person name="Koshikawa S."/>
            <person name="Sagara H."/>
            <person name="Miura T."/>
            <person name="Yokobori S."/>
            <person name="Miyagawa K."/>
            <person name="Suzuki Y."/>
            <person name="Kubo T."/>
            <person name="Oyama M."/>
            <person name="Kohara Y."/>
            <person name="Fujiyama A."/>
            <person name="Arakawa K."/>
            <person name="Katayama T."/>
            <person name="Toyoda A."/>
            <person name="Kunieda T."/>
        </authorList>
    </citation>
    <scope>NUCLEOTIDE SEQUENCE [LARGE SCALE GENOMIC DNA]</scope>
    <source>
        <strain evidence="1 2">YOKOZUNA-1</strain>
    </source>
</reference>
<dbReference type="AlphaFoldDB" id="A0A1D1VF60"/>
<evidence type="ECO:0000313" key="1">
    <source>
        <dbReference type="EMBL" id="GAV00252.1"/>
    </source>
</evidence>
<sequence>MYKHIFLTLVISILTVENEGKLLRGKRQTFFNFNPIISPEFFQYNGLVPITSSQINAARCQALAGRAASAGCIWLPVIVDSSGLPLSCQEQCNGDVVAPFQLQPVIGQFGPPLTPDYLTNNQFSLSDFSSLGGPNAFAGESLFVFTPPTTTTTTTSAPLTTTTTTAGTATVPSTISVQTVTTTTAPTTTVDPDAILELCIAAGRKPDTNCTFNGEGTAGSGKTLACGQICPQEPSISGPCDSSVGSHIERCLCVNKLPGNGCAYRTTGSDNPLTCPKICEALPFQIG</sequence>
<dbReference type="Proteomes" id="UP000186922">
    <property type="component" value="Unassembled WGS sequence"/>
</dbReference>
<keyword evidence="2" id="KW-1185">Reference proteome</keyword>
<gene>
    <name evidence="1" type="primary">RvY_11129-1</name>
    <name evidence="1" type="synonym">RvY_11129.1</name>
    <name evidence="1" type="ORF">RvY_11129</name>
</gene>
<proteinExistence type="predicted"/>
<dbReference type="EMBL" id="BDGG01000006">
    <property type="protein sequence ID" value="GAV00252.1"/>
    <property type="molecule type" value="Genomic_DNA"/>
</dbReference>